<protein>
    <submittedName>
        <fullName evidence="1">Uncharacterized protein</fullName>
    </submittedName>
</protein>
<name>G2G7B5_9ACTN</name>
<reference evidence="1 2" key="1">
    <citation type="submission" date="2011-08" db="EMBL/GenBank/DDBJ databases">
        <authorList>
            <person name="Lin Y."/>
            <person name="Hao X."/>
            <person name="Johnstone L."/>
            <person name="Miller S.J."/>
            <person name="Wei G."/>
            <person name="Rensing C."/>
        </authorList>
    </citation>
    <scope>NUCLEOTIDE SEQUENCE [LARGE SCALE GENOMIC DNA]</scope>
    <source>
        <strain evidence="1 2">K42</strain>
    </source>
</reference>
<dbReference type="PATRIC" id="fig|700597.3.peg.1336"/>
<dbReference type="Proteomes" id="UP000004217">
    <property type="component" value="Unassembled WGS sequence"/>
</dbReference>
<keyword evidence="2" id="KW-1185">Reference proteome</keyword>
<dbReference type="AlphaFoldDB" id="G2G7B5"/>
<sequence>MLGAHQAPQSQYGTGSPGNQDAALHHVVLLSFYPAVDTLGVRAQAVAASNLSSSSCL</sequence>
<gene>
    <name evidence="1" type="ORF">SZN_06886</name>
</gene>
<evidence type="ECO:0000313" key="2">
    <source>
        <dbReference type="Proteomes" id="UP000004217"/>
    </source>
</evidence>
<organism evidence="1 2">
    <name type="scientific">Streptomyces zinciresistens K42</name>
    <dbReference type="NCBI Taxonomy" id="700597"/>
    <lineage>
        <taxon>Bacteria</taxon>
        <taxon>Bacillati</taxon>
        <taxon>Actinomycetota</taxon>
        <taxon>Actinomycetes</taxon>
        <taxon>Kitasatosporales</taxon>
        <taxon>Streptomycetaceae</taxon>
        <taxon>Streptomyces</taxon>
    </lineage>
</organism>
<proteinExistence type="predicted"/>
<accession>G2G7B5</accession>
<comment type="caution">
    <text evidence="1">The sequence shown here is derived from an EMBL/GenBank/DDBJ whole genome shotgun (WGS) entry which is preliminary data.</text>
</comment>
<dbReference type="EMBL" id="AGBF01000012">
    <property type="protein sequence ID" value="EGX60656.1"/>
    <property type="molecule type" value="Genomic_DNA"/>
</dbReference>
<evidence type="ECO:0000313" key="1">
    <source>
        <dbReference type="EMBL" id="EGX60656.1"/>
    </source>
</evidence>